<dbReference type="Proteomes" id="UP000293852">
    <property type="component" value="Unassembled WGS sequence"/>
</dbReference>
<organism evidence="3 4">
    <name type="scientific">Xylanimonas ulmi</name>
    <dbReference type="NCBI Taxonomy" id="228973"/>
    <lineage>
        <taxon>Bacteria</taxon>
        <taxon>Bacillati</taxon>
        <taxon>Actinomycetota</taxon>
        <taxon>Actinomycetes</taxon>
        <taxon>Micrococcales</taxon>
        <taxon>Promicromonosporaceae</taxon>
        <taxon>Xylanimonas</taxon>
    </lineage>
</organism>
<feature type="region of interest" description="Disordered" evidence="1">
    <location>
        <begin position="1"/>
        <end position="115"/>
    </location>
</feature>
<name>A0A4Q7M567_9MICO</name>
<dbReference type="InterPro" id="IPR003870">
    <property type="entry name" value="DUF222"/>
</dbReference>
<feature type="compositionally biased region" description="Polar residues" evidence="1">
    <location>
        <begin position="650"/>
        <end position="664"/>
    </location>
</feature>
<dbReference type="AlphaFoldDB" id="A0A4Q7M567"/>
<feature type="region of interest" description="Disordered" evidence="1">
    <location>
        <begin position="650"/>
        <end position="722"/>
    </location>
</feature>
<gene>
    <name evidence="3" type="ORF">EV386_2898</name>
</gene>
<comment type="caution">
    <text evidence="3">The sequence shown here is derived from an EMBL/GenBank/DDBJ whole genome shotgun (WGS) entry which is preliminary data.</text>
</comment>
<reference evidence="3 4" key="1">
    <citation type="submission" date="2019-02" db="EMBL/GenBank/DDBJ databases">
        <title>Sequencing the genomes of 1000 actinobacteria strains.</title>
        <authorList>
            <person name="Klenk H.-P."/>
        </authorList>
    </citation>
    <scope>NUCLEOTIDE SEQUENCE [LARGE SCALE GENOMIC DNA]</scope>
    <source>
        <strain evidence="3 4">DSM 16932</strain>
    </source>
</reference>
<evidence type="ECO:0000313" key="4">
    <source>
        <dbReference type="Proteomes" id="UP000293852"/>
    </source>
</evidence>
<accession>A0A4Q7M567</accession>
<feature type="region of interest" description="Disordered" evidence="1">
    <location>
        <begin position="437"/>
        <end position="458"/>
    </location>
</feature>
<evidence type="ECO:0000259" key="2">
    <source>
        <dbReference type="Pfam" id="PF02720"/>
    </source>
</evidence>
<dbReference type="CDD" id="cd00085">
    <property type="entry name" value="HNHc"/>
    <property type="match status" value="1"/>
</dbReference>
<sequence>MGERASHAWGISGAGAFRPPQPAPAAAPVSTPVSTPAPVSMPTPLSALAPTASQALTASQAPLSAPAPRSAAAPISAPTPASAPTLGSAPTPASAPTLDSAPTPASTSEPASAPHPIDVVSAVDVVEAGVEALAALVAAGGLDQVPTRVLGRVESRLRRLEQRQAAVRAALLPVVEAEGSWALDGSRTFGAWLARRDDISVGAANREVRAGRVLRDHLPATRAAALDGRIGTEHVAAMVAACSTDARTAALCGPAEGLPVRHDDQGRALPTPTGEGFLLDQARLCTLRGFQRLVRRFAHVADPDADERGYSRAAEREHLEVSATLGGWHLAGFLTEEHGQAVRTALDALTPAPAAGDDRTPTQRRAQALADLARACLDHGHTGAGAAVRPHLTVTVSWTELHHLLAADTGSHPTDRHSTVRHPDHLDCGGHAGRGGDIARGCGPRPGPGAGADGGAGRGGGYSDGSAGKVGRLATGCGGGGGSGYGGGGGHADHACADHACGCGGGGGHADRACADPACGCGDGQPNEVAALLALERTPAILEGSTGPLPDSVLRRLACDSEITRVVFGPDSQILNVGRAQRTIRGPLRRAVVARDRHCVWPGCEQPPSRCEVHHAQQHWADHGPTSTTNAALLCWHHHTLVDTTGVTMTWNPADPSGSNSTVSDPEASHPTRPRPAATRAPSAGHWTLTDRHGNPITTPSPWTTSTTDSTDSTDSTNATAA</sequence>
<evidence type="ECO:0000256" key="1">
    <source>
        <dbReference type="SAM" id="MobiDB-lite"/>
    </source>
</evidence>
<proteinExistence type="predicted"/>
<feature type="compositionally biased region" description="Low complexity" evidence="1">
    <location>
        <begin position="26"/>
        <end position="108"/>
    </location>
</feature>
<feature type="domain" description="DUF222" evidence="2">
    <location>
        <begin position="511"/>
        <end position="596"/>
    </location>
</feature>
<feature type="compositionally biased region" description="Gly residues" evidence="1">
    <location>
        <begin position="448"/>
        <end position="458"/>
    </location>
</feature>
<evidence type="ECO:0000313" key="3">
    <source>
        <dbReference type="EMBL" id="RZS62561.1"/>
    </source>
</evidence>
<dbReference type="Pfam" id="PF02720">
    <property type="entry name" value="DUF222"/>
    <property type="match status" value="3"/>
</dbReference>
<feature type="domain" description="DUF222" evidence="2">
    <location>
        <begin position="155"/>
        <end position="243"/>
    </location>
</feature>
<feature type="domain" description="DUF222" evidence="2">
    <location>
        <begin position="277"/>
        <end position="403"/>
    </location>
</feature>
<dbReference type="InterPro" id="IPR003615">
    <property type="entry name" value="HNH_nuc"/>
</dbReference>
<protein>
    <submittedName>
        <fullName evidence="3">Uncharacterized protein DUF222</fullName>
    </submittedName>
</protein>
<feature type="compositionally biased region" description="Low complexity" evidence="1">
    <location>
        <begin position="698"/>
        <end position="722"/>
    </location>
</feature>
<dbReference type="EMBL" id="SGWX01000001">
    <property type="protein sequence ID" value="RZS62561.1"/>
    <property type="molecule type" value="Genomic_DNA"/>
</dbReference>
<keyword evidence="4" id="KW-1185">Reference proteome</keyword>